<dbReference type="InterPro" id="IPR002252">
    <property type="entry name" value="Glyco_hydro_36"/>
</dbReference>
<dbReference type="InterPro" id="IPR013780">
    <property type="entry name" value="Glyco_hydro_b"/>
</dbReference>
<reference evidence="10 11" key="1">
    <citation type="journal article" date="2018" name="Int. J. Syst. Evol. Microbiol.">
        <title>Adhaeribacter swui sp. nov., isolated from wet mud.</title>
        <authorList>
            <person name="Kim D.U."/>
            <person name="Kim K.W."/>
            <person name="Kang M.S."/>
            <person name="Kim J.Y."/>
            <person name="Jang J.H."/>
            <person name="Kim M.K."/>
        </authorList>
    </citation>
    <scope>NUCLEOTIDE SEQUENCE [LARGE SCALE GENOMIC DNA]</scope>
    <source>
        <strain evidence="10 11">KCTC 52873</strain>
    </source>
</reference>
<feature type="binding site" evidence="7">
    <location>
        <begin position="371"/>
        <end position="372"/>
    </location>
    <ligand>
        <name>substrate</name>
    </ligand>
</feature>
<feature type="domain" description="Glycosyl hydrolase family 36 N-terminal" evidence="9">
    <location>
        <begin position="59"/>
        <end position="291"/>
    </location>
</feature>
<dbReference type="Pfam" id="PF16875">
    <property type="entry name" value="Glyco_hydro_36N"/>
    <property type="match status" value="1"/>
</dbReference>
<sequence length="743" mass="85248">MIAFNPSRYQFGHFLKKSIFLSFLLFWSITSAWAQQATIIPIETQRFGMALQVGTDKRVGIIHFGTKLNNSAEYQYAPAMYRRGDDYSGILNAAYTPSGSRNLVEPAIQVTHADGNTSLDLQYVRHNVQKTDNNVSTTSVVLRDPVYGLEVTLYYKVYTAEDVVEQWSVIKNNEKGNVTLNKYASANLYVSANNYWLKHYHGDWAKEMQTEETRLTPGIKVLDTKLGTRANLYQPPSFMVSLDRPATEDEGRVLYGSVEWTGNFRVDLEVDPLNNLRLIAGINPHASEYTLTKGQEFTTPLFLYTYSDKGKGAASRNLHRWARNYRIMQGNGSRLTLLNNWEATYFDFNEPKLAELIKDTKRLGVDMFLLDDGWFANKYPRNADNAGLGDWQENVKKLPHGIGYLVKEAQNNQVKFGIWVEPEMVNPKSELYEKHPDWVIRQPKREEHLYRNQLVLDLSNPKVQDFVFGVLDNIMTKNPNVAFFKWDCNAVIYNAHSEYLKNKQSHLYVDYVRGLYKVLERFRAKYPDLPMMLCSGGGGRVDYGALKYFTEFWVSDNTDPLERIFMQYEYSYFFPAIAHDNHVTDWGKQPIKYRTDVAMMGKLGFDIVVSKLEPNDLQFCQDAVKTYKSLSDVIWHGDLYRLANPRDNDFASVMYVNEAKNRAVMFNYLVSNRYGAGTLSPVKMGGLDPNKKYQVKEINLYPGTQSSITGNTSYSGNYLMTVGFNPNVNARRTSVILEITEAR</sequence>
<protein>
    <recommendedName>
        <fullName evidence="2 5">Alpha-galactosidase</fullName>
        <ecNumber evidence="2 5">3.2.1.22</ecNumber>
    </recommendedName>
</protein>
<evidence type="ECO:0000256" key="5">
    <source>
        <dbReference type="PIRNR" id="PIRNR005536"/>
    </source>
</evidence>
<proteinExistence type="inferred from homology"/>
<dbReference type="Gene3D" id="3.20.20.70">
    <property type="entry name" value="Aldolase class I"/>
    <property type="match status" value="1"/>
</dbReference>
<accession>A0A7G7GC84</accession>
<comment type="catalytic activity">
    <reaction evidence="1 5">
        <text>Hydrolysis of terminal, non-reducing alpha-D-galactose residues in alpha-D-galactosides, including galactose oligosaccharides, galactomannans and galactolipids.</text>
        <dbReference type="EC" id="3.2.1.22"/>
    </reaction>
</comment>
<dbReference type="PRINTS" id="PR00743">
    <property type="entry name" value="GLHYDRLASE36"/>
</dbReference>
<dbReference type="FunFam" id="3.20.20.70:FF:000118">
    <property type="entry name" value="Alpha-galactosidase"/>
    <property type="match status" value="1"/>
</dbReference>
<dbReference type="InterPro" id="IPR013785">
    <property type="entry name" value="Aldolase_TIM"/>
</dbReference>
<evidence type="ECO:0000256" key="2">
    <source>
        <dbReference type="ARBA" id="ARBA00012755"/>
    </source>
</evidence>
<evidence type="ECO:0000313" key="10">
    <source>
        <dbReference type="EMBL" id="QNF34768.1"/>
    </source>
</evidence>
<dbReference type="AlphaFoldDB" id="A0A7G7GC84"/>
<dbReference type="PROSITE" id="PS00512">
    <property type="entry name" value="ALPHA_GALACTOSIDASE"/>
    <property type="match status" value="1"/>
</dbReference>
<evidence type="ECO:0000256" key="1">
    <source>
        <dbReference type="ARBA" id="ARBA00001255"/>
    </source>
</evidence>
<evidence type="ECO:0000256" key="3">
    <source>
        <dbReference type="ARBA" id="ARBA00022801"/>
    </source>
</evidence>
<comment type="similarity">
    <text evidence="5">Belongs to the glycosyl hydrolase.</text>
</comment>
<dbReference type="PANTHER" id="PTHR43053">
    <property type="entry name" value="GLYCOSIDASE FAMILY 31"/>
    <property type="match status" value="1"/>
</dbReference>
<dbReference type="Gene3D" id="2.60.40.1180">
    <property type="entry name" value="Golgi alpha-mannosidase II"/>
    <property type="match status" value="1"/>
</dbReference>
<dbReference type="PANTHER" id="PTHR43053:SF3">
    <property type="entry name" value="ALPHA-GALACTOSIDASE C-RELATED"/>
    <property type="match status" value="1"/>
</dbReference>
<dbReference type="KEGG" id="aswu:HUW51_19295"/>
<organism evidence="10 11">
    <name type="scientific">Adhaeribacter swui</name>
    <dbReference type="NCBI Taxonomy" id="2086471"/>
    <lineage>
        <taxon>Bacteria</taxon>
        <taxon>Pseudomonadati</taxon>
        <taxon>Bacteroidota</taxon>
        <taxon>Cytophagia</taxon>
        <taxon>Cytophagales</taxon>
        <taxon>Hymenobacteraceae</taxon>
        <taxon>Adhaeribacter</taxon>
    </lineage>
</organism>
<dbReference type="SUPFAM" id="SSF51445">
    <property type="entry name" value="(Trans)glycosidases"/>
    <property type="match status" value="1"/>
</dbReference>
<dbReference type="Pfam" id="PF02065">
    <property type="entry name" value="Melibiase"/>
    <property type="match status" value="1"/>
</dbReference>
<feature type="binding site" evidence="7">
    <location>
        <position position="204"/>
    </location>
    <ligand>
        <name>substrate</name>
    </ligand>
</feature>
<dbReference type="EMBL" id="CP055156">
    <property type="protein sequence ID" value="QNF34768.1"/>
    <property type="molecule type" value="Genomic_DNA"/>
</dbReference>
<dbReference type="InterPro" id="IPR031704">
    <property type="entry name" value="Glyco_hydro_36_N"/>
</dbReference>
<dbReference type="InterPro" id="IPR017853">
    <property type="entry name" value="GH"/>
</dbReference>
<feature type="binding site" evidence="7">
    <location>
        <position position="451"/>
    </location>
    <ligand>
        <name>substrate</name>
    </ligand>
</feature>
<keyword evidence="11" id="KW-1185">Reference proteome</keyword>
<dbReference type="Pfam" id="PF16874">
    <property type="entry name" value="Glyco_hydro_36C"/>
    <property type="match status" value="1"/>
</dbReference>
<evidence type="ECO:0000313" key="11">
    <source>
        <dbReference type="Proteomes" id="UP000515237"/>
    </source>
</evidence>
<dbReference type="Proteomes" id="UP000515237">
    <property type="component" value="Chromosome"/>
</dbReference>
<evidence type="ECO:0000259" key="8">
    <source>
        <dbReference type="Pfam" id="PF16874"/>
    </source>
</evidence>
<evidence type="ECO:0000256" key="6">
    <source>
        <dbReference type="PIRSR" id="PIRSR005536-1"/>
    </source>
</evidence>
<keyword evidence="3 5" id="KW-0378">Hydrolase</keyword>
<feature type="binding site" evidence="7">
    <location>
        <begin position="485"/>
        <end position="489"/>
    </location>
    <ligand>
        <name>substrate</name>
    </ligand>
</feature>
<feature type="active site" description="Proton donor" evidence="6">
    <location>
        <position position="556"/>
    </location>
</feature>
<dbReference type="EC" id="3.2.1.22" evidence="2 5"/>
<keyword evidence="4 5" id="KW-0326">Glycosidase</keyword>
<dbReference type="InterPro" id="IPR050985">
    <property type="entry name" value="Alpha-glycosidase_related"/>
</dbReference>
<dbReference type="CDD" id="cd14791">
    <property type="entry name" value="GH36"/>
    <property type="match status" value="1"/>
</dbReference>
<evidence type="ECO:0000259" key="9">
    <source>
        <dbReference type="Pfam" id="PF16875"/>
    </source>
</evidence>
<feature type="binding site" evidence="7">
    <location>
        <position position="556"/>
    </location>
    <ligand>
        <name>substrate</name>
    </ligand>
</feature>
<feature type="active site" description="Nucleophile" evidence="6">
    <location>
        <position position="487"/>
    </location>
</feature>
<feature type="binding site" evidence="7">
    <location>
        <position position="534"/>
    </location>
    <ligand>
        <name>substrate</name>
    </ligand>
</feature>
<evidence type="ECO:0000256" key="7">
    <source>
        <dbReference type="PIRSR" id="PIRSR005536-2"/>
    </source>
</evidence>
<dbReference type="GO" id="GO:0016052">
    <property type="term" value="P:carbohydrate catabolic process"/>
    <property type="evidence" value="ECO:0007669"/>
    <property type="project" value="InterPro"/>
</dbReference>
<name>A0A7G7GC84_9BACT</name>
<dbReference type="InterPro" id="IPR031705">
    <property type="entry name" value="Glyco_hydro_36_C"/>
</dbReference>
<dbReference type="InterPro" id="IPR038417">
    <property type="entry name" value="Alpga-gal_N_sf"/>
</dbReference>
<gene>
    <name evidence="10" type="ORF">HUW51_19295</name>
</gene>
<dbReference type="RefSeq" id="WP_185271262.1">
    <property type="nucleotide sequence ID" value="NZ_CP055156.1"/>
</dbReference>
<dbReference type="GO" id="GO:0004557">
    <property type="term" value="F:alpha-galactosidase activity"/>
    <property type="evidence" value="ECO:0007669"/>
    <property type="project" value="UniProtKB-UniRule"/>
</dbReference>
<dbReference type="Gene3D" id="2.70.98.60">
    <property type="entry name" value="alpha-galactosidase from lactobacil brevis"/>
    <property type="match status" value="1"/>
</dbReference>
<evidence type="ECO:0000256" key="4">
    <source>
        <dbReference type="ARBA" id="ARBA00023295"/>
    </source>
</evidence>
<dbReference type="PIRSF" id="PIRSF005536">
    <property type="entry name" value="Agal"/>
    <property type="match status" value="1"/>
</dbReference>
<dbReference type="InterPro" id="IPR000111">
    <property type="entry name" value="Glyco_hydro_27/36_CS"/>
</dbReference>
<feature type="domain" description="Glycosyl hydrolase family 36 C-terminal" evidence="8">
    <location>
        <begin position="651"/>
        <end position="736"/>
    </location>
</feature>